<feature type="transmembrane region" description="Helical" evidence="2">
    <location>
        <begin position="54"/>
        <end position="71"/>
    </location>
</feature>
<keyword evidence="2" id="KW-0812">Transmembrane</keyword>
<dbReference type="AlphaFoldDB" id="A0A857KQI6"/>
<dbReference type="InterPro" id="IPR046672">
    <property type="entry name" value="DUF6542"/>
</dbReference>
<accession>A0A857KQI6</accession>
<evidence type="ECO:0000256" key="1">
    <source>
        <dbReference type="SAM" id="MobiDB-lite"/>
    </source>
</evidence>
<feature type="region of interest" description="Disordered" evidence="1">
    <location>
        <begin position="147"/>
        <end position="283"/>
    </location>
</feature>
<keyword evidence="2" id="KW-1133">Transmembrane helix</keyword>
<feature type="transmembrane region" description="Helical" evidence="2">
    <location>
        <begin position="77"/>
        <end position="98"/>
    </location>
</feature>
<protein>
    <submittedName>
        <fullName evidence="3">Uncharacterized protein</fullName>
    </submittedName>
</protein>
<name>A0A857KQI6_9ACTN</name>
<feature type="compositionally biased region" description="Polar residues" evidence="1">
    <location>
        <begin position="226"/>
        <end position="237"/>
    </location>
</feature>
<feature type="compositionally biased region" description="Basic and acidic residues" evidence="1">
    <location>
        <begin position="269"/>
        <end position="283"/>
    </location>
</feature>
<feature type="compositionally biased region" description="Polar residues" evidence="1">
    <location>
        <begin position="147"/>
        <end position="156"/>
    </location>
</feature>
<organism evidence="3">
    <name type="scientific">Gordonia amarae</name>
    <dbReference type="NCBI Taxonomy" id="36821"/>
    <lineage>
        <taxon>Bacteria</taxon>
        <taxon>Bacillati</taxon>
        <taxon>Actinomycetota</taxon>
        <taxon>Actinomycetes</taxon>
        <taxon>Mycobacteriales</taxon>
        <taxon>Gordoniaceae</taxon>
        <taxon>Gordonia</taxon>
    </lineage>
</organism>
<feature type="transmembrane region" description="Helical" evidence="2">
    <location>
        <begin position="110"/>
        <end position="142"/>
    </location>
</feature>
<dbReference type="RefSeq" id="WP_138943782.1">
    <property type="nucleotide sequence ID" value="NZ_CP045804.1"/>
</dbReference>
<feature type="compositionally biased region" description="Low complexity" evidence="1">
    <location>
        <begin position="238"/>
        <end position="254"/>
    </location>
</feature>
<dbReference type="EMBL" id="CP045810">
    <property type="protein sequence ID" value="QHN40568.1"/>
    <property type="molecule type" value="Genomic_DNA"/>
</dbReference>
<evidence type="ECO:0000256" key="2">
    <source>
        <dbReference type="SAM" id="Phobius"/>
    </source>
</evidence>
<proteinExistence type="predicted"/>
<dbReference type="Pfam" id="PF20177">
    <property type="entry name" value="DUF6542"/>
    <property type="match status" value="1"/>
</dbReference>
<feature type="compositionally biased region" description="Basic and acidic residues" evidence="1">
    <location>
        <begin position="162"/>
        <end position="186"/>
    </location>
</feature>
<keyword evidence="2" id="KW-0472">Membrane</keyword>
<evidence type="ECO:0000313" key="3">
    <source>
        <dbReference type="EMBL" id="QHN40568.1"/>
    </source>
</evidence>
<gene>
    <name evidence="3" type="ORF">GII30_16730</name>
</gene>
<sequence length="283" mass="29930">MFSAQRTASAVPADQQSVLPTVRGVPWWGAVLVAVVITAVGAGIDARSTDELGATFKFCFLVGCVAAALLVRRRALFTAAAQPPLVAFGVGIITLYTVNADRASASLKSLILQVLLPIADVFPWLAITFLVTLALVVARWYVTKKQSPAESSTPRTKASKRSSSDTREHTRSARKATDKRSTKSDVQEAASGEQTIVMSGRGRSRRSRPRPGGDAAPTRSARTESPARSGSAKTRSSPARTPAAGGQRRATAGQVSRAAAKSFIPGSPADERTEAFETPKDRP</sequence>
<reference evidence="3" key="1">
    <citation type="journal article" date="2021" name="Nat. Microbiol.">
        <title>Cocultivation of an ultrasmall environmental parasitic bacterium with lytic ability against bacteria associated with wastewater foams.</title>
        <authorList>
            <person name="Batinovic S."/>
            <person name="Rose J.J.A."/>
            <person name="Ratcliffe J."/>
            <person name="Seviour R.J."/>
            <person name="Petrovski S."/>
        </authorList>
    </citation>
    <scope>NUCLEOTIDE SEQUENCE</scope>
    <source>
        <strain evidence="3">CON44</strain>
    </source>
</reference>
<feature type="transmembrane region" description="Helical" evidence="2">
    <location>
        <begin position="25"/>
        <end position="42"/>
    </location>
</feature>